<dbReference type="Gene3D" id="3.30.565.10">
    <property type="entry name" value="Histidine kinase-like ATPase, C-terminal domain"/>
    <property type="match status" value="1"/>
</dbReference>
<protein>
    <submittedName>
        <fullName evidence="3">Serine/threonine-protein kinase RsbW</fullName>
    </submittedName>
</protein>
<comment type="caution">
    <text evidence="3">The sequence shown here is derived from an EMBL/GenBank/DDBJ whole genome shotgun (WGS) entry which is preliminary data.</text>
</comment>
<dbReference type="EMBL" id="FNYY01000026">
    <property type="protein sequence ID" value="SEK08403.1"/>
    <property type="molecule type" value="Genomic_DNA"/>
</dbReference>
<keyword evidence="1" id="KW-0723">Serine/threonine-protein kinase</keyword>
<evidence type="ECO:0000259" key="2">
    <source>
        <dbReference type="Pfam" id="PF13581"/>
    </source>
</evidence>
<dbReference type="AlphaFoldDB" id="A0A975WEP5"/>
<evidence type="ECO:0000313" key="4">
    <source>
        <dbReference type="Proteomes" id="UP000182932"/>
    </source>
</evidence>
<sequence>MEPVAKPRITAHRISLNTRTGGLAVRNLLGEAMVALADWGHPAEARSAVELVLAEALNNVVEHGYGFREGGPLGLEMELTAETLTCTITDHGRPFPDEALPEGRAASLEGPTAELPEGGFGWHLIRQMTSDLHYQRNDGRSKLTLHFSVV</sequence>
<dbReference type="PANTHER" id="PTHR35526:SF3">
    <property type="entry name" value="ANTI-SIGMA-F FACTOR RSBW"/>
    <property type="match status" value="1"/>
</dbReference>
<keyword evidence="3" id="KW-0418">Kinase</keyword>
<name>A0A975WEP5_9RHOB</name>
<dbReference type="InterPro" id="IPR003594">
    <property type="entry name" value="HATPase_dom"/>
</dbReference>
<proteinExistence type="predicted"/>
<dbReference type="InterPro" id="IPR050267">
    <property type="entry name" value="Anti-sigma-factor_SerPK"/>
</dbReference>
<evidence type="ECO:0000256" key="1">
    <source>
        <dbReference type="ARBA" id="ARBA00022527"/>
    </source>
</evidence>
<dbReference type="Pfam" id="PF13581">
    <property type="entry name" value="HATPase_c_2"/>
    <property type="match status" value="1"/>
</dbReference>
<gene>
    <name evidence="3" type="ORF">SAMN04487940_12652</name>
</gene>
<accession>A0A975WEP5</accession>
<dbReference type="CDD" id="cd16936">
    <property type="entry name" value="HATPase_RsbW-like"/>
    <property type="match status" value="1"/>
</dbReference>
<dbReference type="GeneID" id="80820786"/>
<evidence type="ECO:0000313" key="3">
    <source>
        <dbReference type="EMBL" id="SEK08403.1"/>
    </source>
</evidence>
<keyword evidence="4" id="KW-1185">Reference proteome</keyword>
<feature type="domain" description="Histidine kinase/HSP90-like ATPase" evidence="2">
    <location>
        <begin position="25"/>
        <end position="145"/>
    </location>
</feature>
<organism evidence="3 4">
    <name type="scientific">Marinovum algicola</name>
    <dbReference type="NCBI Taxonomy" id="42444"/>
    <lineage>
        <taxon>Bacteria</taxon>
        <taxon>Pseudomonadati</taxon>
        <taxon>Pseudomonadota</taxon>
        <taxon>Alphaproteobacteria</taxon>
        <taxon>Rhodobacterales</taxon>
        <taxon>Roseobacteraceae</taxon>
        <taxon>Marinovum</taxon>
    </lineage>
</organism>
<dbReference type="PANTHER" id="PTHR35526">
    <property type="entry name" value="ANTI-SIGMA-F FACTOR RSBW-RELATED"/>
    <property type="match status" value="1"/>
</dbReference>
<dbReference type="SUPFAM" id="SSF55874">
    <property type="entry name" value="ATPase domain of HSP90 chaperone/DNA topoisomerase II/histidine kinase"/>
    <property type="match status" value="1"/>
</dbReference>
<reference evidence="3 4" key="1">
    <citation type="submission" date="2016-10" db="EMBL/GenBank/DDBJ databases">
        <authorList>
            <person name="Varghese N."/>
            <person name="Submissions S."/>
        </authorList>
    </citation>
    <scope>NUCLEOTIDE SEQUENCE [LARGE SCALE GENOMIC DNA]</scope>
    <source>
        <strain evidence="3 4">FF3</strain>
    </source>
</reference>
<keyword evidence="3" id="KW-0808">Transferase</keyword>
<dbReference type="GO" id="GO:0004674">
    <property type="term" value="F:protein serine/threonine kinase activity"/>
    <property type="evidence" value="ECO:0007669"/>
    <property type="project" value="UniProtKB-KW"/>
</dbReference>
<dbReference type="RefSeq" id="WP_083416174.1">
    <property type="nucleotide sequence ID" value="NZ_CATLQZ010000028.1"/>
</dbReference>
<dbReference type="InterPro" id="IPR036890">
    <property type="entry name" value="HATPase_C_sf"/>
</dbReference>
<dbReference type="Proteomes" id="UP000182932">
    <property type="component" value="Unassembled WGS sequence"/>
</dbReference>